<sequence length="184" mass="20120">MDRIVTTAETAGLGERGETQRVNADHEHHVFGPGILTLLAAAGLLAGHLAGGEELLLPTVIIAAIGLVIVVIGLPQHLRGIWLVHHFDHGIVMERTKGRVIAARYAQIRAELWTYQSPGDADSAAQDYLMLQLDFPRGERCVMAERDTDESWVLTRLGNQCGAGAPQPIDHETAEQLLNDHIWT</sequence>
<keyword evidence="1" id="KW-0812">Transmembrane</keyword>
<evidence type="ECO:0000313" key="3">
    <source>
        <dbReference type="Proteomes" id="UP000317043"/>
    </source>
</evidence>
<dbReference type="Proteomes" id="UP000317043">
    <property type="component" value="Unassembled WGS sequence"/>
</dbReference>
<gene>
    <name evidence="2" type="ORF">FB566_2298</name>
</gene>
<evidence type="ECO:0000313" key="2">
    <source>
        <dbReference type="EMBL" id="TQL76761.1"/>
    </source>
</evidence>
<dbReference type="RefSeq" id="WP_142038650.1">
    <property type="nucleotide sequence ID" value="NZ_JBHTGS010000001.1"/>
</dbReference>
<dbReference type="AlphaFoldDB" id="A0A543AW33"/>
<protein>
    <recommendedName>
        <fullName evidence="4">PH (Pleckstrin Homology) domain-containing protein</fullName>
    </recommendedName>
</protein>
<name>A0A543AW33_9ACTN</name>
<evidence type="ECO:0008006" key="4">
    <source>
        <dbReference type="Google" id="ProtNLM"/>
    </source>
</evidence>
<feature type="transmembrane region" description="Helical" evidence="1">
    <location>
        <begin position="55"/>
        <end position="74"/>
    </location>
</feature>
<keyword evidence="1" id="KW-0472">Membrane</keyword>
<proteinExistence type="predicted"/>
<comment type="caution">
    <text evidence="2">The sequence shown here is derived from an EMBL/GenBank/DDBJ whole genome shotgun (WGS) entry which is preliminary data.</text>
</comment>
<accession>A0A543AW33</accession>
<organism evidence="2 3">
    <name type="scientific">Stackebrandtia endophytica</name>
    <dbReference type="NCBI Taxonomy" id="1496996"/>
    <lineage>
        <taxon>Bacteria</taxon>
        <taxon>Bacillati</taxon>
        <taxon>Actinomycetota</taxon>
        <taxon>Actinomycetes</taxon>
        <taxon>Glycomycetales</taxon>
        <taxon>Glycomycetaceae</taxon>
        <taxon>Stackebrandtia</taxon>
    </lineage>
</organism>
<reference evidence="2 3" key="1">
    <citation type="submission" date="2019-06" db="EMBL/GenBank/DDBJ databases">
        <title>Sequencing the genomes of 1000 actinobacteria strains.</title>
        <authorList>
            <person name="Klenk H.-P."/>
        </authorList>
    </citation>
    <scope>NUCLEOTIDE SEQUENCE [LARGE SCALE GENOMIC DNA]</scope>
    <source>
        <strain evidence="2 3">DSM 45928</strain>
    </source>
</reference>
<dbReference type="InParanoid" id="A0A543AW33"/>
<dbReference type="EMBL" id="VFOW01000001">
    <property type="protein sequence ID" value="TQL76761.1"/>
    <property type="molecule type" value="Genomic_DNA"/>
</dbReference>
<dbReference type="OrthoDB" id="9858909at2"/>
<keyword evidence="3" id="KW-1185">Reference proteome</keyword>
<keyword evidence="1" id="KW-1133">Transmembrane helix</keyword>
<feature type="transmembrane region" description="Helical" evidence="1">
    <location>
        <begin position="30"/>
        <end position="49"/>
    </location>
</feature>
<evidence type="ECO:0000256" key="1">
    <source>
        <dbReference type="SAM" id="Phobius"/>
    </source>
</evidence>